<sequence>MAAGRNCLILIFPVLTTLAALILTLIVLLGNVSNTVVLRDVYFLKVNISDLSIPTAELGLTGDLATVADAAPKAIAQQAGLHEYYTTGLWNYCAGNSTNGTDFTIDYCSKPASMYYLDPVNMLSQDISRTHSSVSSATLATALESAFPTEINDYISIVKPVSNAMWILYIVGICLTFIAIFVGGIFSFHSRCGSFCTGLISALSSISLIVASGIATAMFTKIRNLFNENANSFGIGASVGRQAMILTWVAVLCSLASTLFWMLSICCGSTKRREVLTEEKEPFIGYVGHQ</sequence>
<keyword evidence="1" id="KW-0472">Membrane</keyword>
<accession>A0A1E3PTL8</accession>
<gene>
    <name evidence="2" type="ORF">NADFUDRAFT_45163</name>
</gene>
<dbReference type="InterPro" id="IPR052413">
    <property type="entry name" value="SUR7_domain"/>
</dbReference>
<name>A0A1E3PTL8_9ASCO</name>
<dbReference type="OrthoDB" id="4480814at2759"/>
<dbReference type="Proteomes" id="UP000095009">
    <property type="component" value="Unassembled WGS sequence"/>
</dbReference>
<dbReference type="GO" id="GO:0005886">
    <property type="term" value="C:plasma membrane"/>
    <property type="evidence" value="ECO:0007669"/>
    <property type="project" value="InterPro"/>
</dbReference>
<protein>
    <recommendedName>
        <fullName evidence="4">Integral membrane protein</fullName>
    </recommendedName>
</protein>
<dbReference type="PANTHER" id="PTHR28019">
    <property type="entry name" value="CELL MEMBRANE PROTEIN YLR413W-RELATED"/>
    <property type="match status" value="1"/>
</dbReference>
<reference evidence="2 3" key="1">
    <citation type="journal article" date="2016" name="Proc. Natl. Acad. Sci. U.S.A.">
        <title>Comparative genomics of biotechnologically important yeasts.</title>
        <authorList>
            <person name="Riley R."/>
            <person name="Haridas S."/>
            <person name="Wolfe K.H."/>
            <person name="Lopes M.R."/>
            <person name="Hittinger C.T."/>
            <person name="Goeker M."/>
            <person name="Salamov A.A."/>
            <person name="Wisecaver J.H."/>
            <person name="Long T.M."/>
            <person name="Calvey C.H."/>
            <person name="Aerts A.L."/>
            <person name="Barry K.W."/>
            <person name="Choi C."/>
            <person name="Clum A."/>
            <person name="Coughlan A.Y."/>
            <person name="Deshpande S."/>
            <person name="Douglass A.P."/>
            <person name="Hanson S.J."/>
            <person name="Klenk H.-P."/>
            <person name="LaButti K.M."/>
            <person name="Lapidus A."/>
            <person name="Lindquist E.A."/>
            <person name="Lipzen A.M."/>
            <person name="Meier-Kolthoff J.P."/>
            <person name="Ohm R.A."/>
            <person name="Otillar R.P."/>
            <person name="Pangilinan J.L."/>
            <person name="Peng Y."/>
            <person name="Rokas A."/>
            <person name="Rosa C.A."/>
            <person name="Scheuner C."/>
            <person name="Sibirny A.A."/>
            <person name="Slot J.C."/>
            <person name="Stielow J.B."/>
            <person name="Sun H."/>
            <person name="Kurtzman C.P."/>
            <person name="Blackwell M."/>
            <person name="Grigoriev I.V."/>
            <person name="Jeffries T.W."/>
        </authorList>
    </citation>
    <scope>NUCLEOTIDE SEQUENCE [LARGE SCALE GENOMIC DNA]</scope>
    <source>
        <strain evidence="2 3">DSM 6958</strain>
    </source>
</reference>
<evidence type="ECO:0000313" key="3">
    <source>
        <dbReference type="Proteomes" id="UP000095009"/>
    </source>
</evidence>
<evidence type="ECO:0008006" key="4">
    <source>
        <dbReference type="Google" id="ProtNLM"/>
    </source>
</evidence>
<keyword evidence="3" id="KW-1185">Reference proteome</keyword>
<feature type="transmembrane region" description="Helical" evidence="1">
    <location>
        <begin position="166"/>
        <end position="188"/>
    </location>
</feature>
<proteinExistence type="predicted"/>
<evidence type="ECO:0000256" key="1">
    <source>
        <dbReference type="SAM" id="Phobius"/>
    </source>
</evidence>
<dbReference type="AlphaFoldDB" id="A0A1E3PTL8"/>
<keyword evidence="1" id="KW-1133">Transmembrane helix</keyword>
<organism evidence="2 3">
    <name type="scientific">Nadsonia fulvescens var. elongata DSM 6958</name>
    <dbReference type="NCBI Taxonomy" id="857566"/>
    <lineage>
        <taxon>Eukaryota</taxon>
        <taxon>Fungi</taxon>
        <taxon>Dikarya</taxon>
        <taxon>Ascomycota</taxon>
        <taxon>Saccharomycotina</taxon>
        <taxon>Dipodascomycetes</taxon>
        <taxon>Dipodascales</taxon>
        <taxon>Dipodascales incertae sedis</taxon>
        <taxon>Nadsonia</taxon>
    </lineage>
</organism>
<dbReference type="InterPro" id="IPR009571">
    <property type="entry name" value="SUR7/Rim9-like_fungi"/>
</dbReference>
<dbReference type="GO" id="GO:0031505">
    <property type="term" value="P:fungal-type cell wall organization"/>
    <property type="evidence" value="ECO:0007669"/>
    <property type="project" value="TreeGrafter"/>
</dbReference>
<dbReference type="PANTHER" id="PTHR28019:SF2">
    <property type="entry name" value="CELL MEMBRANE PROTEIN YLR413W-RELATED"/>
    <property type="match status" value="1"/>
</dbReference>
<keyword evidence="1" id="KW-0812">Transmembrane</keyword>
<feature type="transmembrane region" description="Helical" evidence="1">
    <location>
        <begin position="7"/>
        <end position="29"/>
    </location>
</feature>
<feature type="transmembrane region" description="Helical" evidence="1">
    <location>
        <begin position="239"/>
        <end position="263"/>
    </location>
</feature>
<evidence type="ECO:0000313" key="2">
    <source>
        <dbReference type="EMBL" id="ODQ68680.1"/>
    </source>
</evidence>
<dbReference type="Pfam" id="PF06687">
    <property type="entry name" value="SUR7"/>
    <property type="match status" value="1"/>
</dbReference>
<dbReference type="GO" id="GO:0051285">
    <property type="term" value="C:cell cortex of cell tip"/>
    <property type="evidence" value="ECO:0007669"/>
    <property type="project" value="TreeGrafter"/>
</dbReference>
<feature type="transmembrane region" description="Helical" evidence="1">
    <location>
        <begin position="195"/>
        <end position="219"/>
    </location>
</feature>
<dbReference type="EMBL" id="KV454406">
    <property type="protein sequence ID" value="ODQ68680.1"/>
    <property type="molecule type" value="Genomic_DNA"/>
</dbReference>